<keyword evidence="1" id="KW-0472">Membrane</keyword>
<protein>
    <submittedName>
        <fullName evidence="2">Uncharacterized protein</fullName>
    </submittedName>
</protein>
<accession>A0ABT7WIR9</accession>
<evidence type="ECO:0000313" key="3">
    <source>
        <dbReference type="Proteomes" id="UP001174839"/>
    </source>
</evidence>
<dbReference type="Proteomes" id="UP001174839">
    <property type="component" value="Unassembled WGS sequence"/>
</dbReference>
<sequence length="182" mass="21110">MGIFSILAFMDPAEYLAIIPLLIYGIGLTDLLSEWKRMFDKDDRNLLYIIYTIILTEVAVYNVVIYVDLVNTFPHQTYAQYLGYLLPPILFMIVVNVFTPNPGSKTAEYFNDNISLIFILMAIFIASHYFYSFEEPNRVMLQRGGFILLFLLTAYFKKKWMMYLISVLWLVGLVFKGGMMVG</sequence>
<feature type="transmembrane region" description="Helical" evidence="1">
    <location>
        <begin position="110"/>
        <end position="133"/>
    </location>
</feature>
<feature type="transmembrane region" description="Helical" evidence="1">
    <location>
        <begin position="15"/>
        <end position="33"/>
    </location>
</feature>
<keyword evidence="1" id="KW-0812">Transmembrane</keyword>
<gene>
    <name evidence="2" type="ORF">QU605_15140</name>
</gene>
<dbReference type="RefSeq" id="WP_289726176.1">
    <property type="nucleotide sequence ID" value="NZ_JAUDUY010000015.1"/>
</dbReference>
<feature type="transmembrane region" description="Helical" evidence="1">
    <location>
        <begin position="78"/>
        <end position="98"/>
    </location>
</feature>
<evidence type="ECO:0000313" key="2">
    <source>
        <dbReference type="EMBL" id="MDM9632812.1"/>
    </source>
</evidence>
<feature type="transmembrane region" description="Helical" evidence="1">
    <location>
        <begin position="163"/>
        <end position="181"/>
    </location>
</feature>
<evidence type="ECO:0000256" key="1">
    <source>
        <dbReference type="SAM" id="Phobius"/>
    </source>
</evidence>
<feature type="transmembrane region" description="Helical" evidence="1">
    <location>
        <begin position="45"/>
        <end position="66"/>
    </location>
</feature>
<reference evidence="2" key="1">
    <citation type="submission" date="2023-06" db="EMBL/GenBank/DDBJ databases">
        <title>Robiginitalea aurantiacus sp. nov. and Algoriphagus sediminis sp. nov., isolated from coastal sediment.</title>
        <authorList>
            <person name="Zhou Z.Y."/>
            <person name="An J."/>
            <person name="Jia Y.W."/>
            <person name="Du Z.J."/>
        </authorList>
    </citation>
    <scope>NUCLEOTIDE SEQUENCE</scope>
    <source>
        <strain evidence="2">M39</strain>
    </source>
</reference>
<name>A0ABT7WIR9_9FLAO</name>
<keyword evidence="1" id="KW-1133">Transmembrane helix</keyword>
<proteinExistence type="predicted"/>
<comment type="caution">
    <text evidence="2">The sequence shown here is derived from an EMBL/GenBank/DDBJ whole genome shotgun (WGS) entry which is preliminary data.</text>
</comment>
<dbReference type="EMBL" id="JAUDUY010000015">
    <property type="protein sequence ID" value="MDM9632812.1"/>
    <property type="molecule type" value="Genomic_DNA"/>
</dbReference>
<organism evidence="2 3">
    <name type="scientific">Robiginitalea aurantiaca</name>
    <dbReference type="NCBI Taxonomy" id="3056915"/>
    <lineage>
        <taxon>Bacteria</taxon>
        <taxon>Pseudomonadati</taxon>
        <taxon>Bacteroidota</taxon>
        <taxon>Flavobacteriia</taxon>
        <taxon>Flavobacteriales</taxon>
        <taxon>Flavobacteriaceae</taxon>
        <taxon>Robiginitalea</taxon>
    </lineage>
</organism>
<feature type="transmembrane region" description="Helical" evidence="1">
    <location>
        <begin position="139"/>
        <end position="156"/>
    </location>
</feature>
<keyword evidence="3" id="KW-1185">Reference proteome</keyword>